<accession>A0A840IER8</accession>
<comment type="caution">
    <text evidence="1">The sequence shown here is derived from an EMBL/GenBank/DDBJ whole genome shotgun (WGS) entry which is preliminary data.</text>
</comment>
<evidence type="ECO:0000313" key="2">
    <source>
        <dbReference type="Proteomes" id="UP000585272"/>
    </source>
</evidence>
<evidence type="ECO:0000313" key="1">
    <source>
        <dbReference type="EMBL" id="MBB4662430.1"/>
    </source>
</evidence>
<gene>
    <name evidence="1" type="ORF">BDZ31_002016</name>
</gene>
<organism evidence="1 2">
    <name type="scientific">Conexibacter arvalis</name>
    <dbReference type="NCBI Taxonomy" id="912552"/>
    <lineage>
        <taxon>Bacteria</taxon>
        <taxon>Bacillati</taxon>
        <taxon>Actinomycetota</taxon>
        <taxon>Thermoleophilia</taxon>
        <taxon>Solirubrobacterales</taxon>
        <taxon>Conexibacteraceae</taxon>
        <taxon>Conexibacter</taxon>
    </lineage>
</organism>
<sequence length="84" mass="9093">MARGRLHTTTVRFDADTWAVIVAESERLGIAHAEYIRGAVLRHSGRATDADLGRRLEAVEARAEELAARVAVVARAVRRCVAAG</sequence>
<dbReference type="AlphaFoldDB" id="A0A840IER8"/>
<dbReference type="EMBL" id="JACHNU010000002">
    <property type="protein sequence ID" value="MBB4662430.1"/>
    <property type="molecule type" value="Genomic_DNA"/>
</dbReference>
<proteinExistence type="predicted"/>
<keyword evidence="2" id="KW-1185">Reference proteome</keyword>
<reference evidence="1 2" key="1">
    <citation type="submission" date="2020-08" db="EMBL/GenBank/DDBJ databases">
        <title>Genomic Encyclopedia of Archaeal and Bacterial Type Strains, Phase II (KMG-II): from individual species to whole genera.</title>
        <authorList>
            <person name="Goeker M."/>
        </authorList>
    </citation>
    <scope>NUCLEOTIDE SEQUENCE [LARGE SCALE GENOMIC DNA]</scope>
    <source>
        <strain evidence="1 2">DSM 23288</strain>
    </source>
</reference>
<protein>
    <submittedName>
        <fullName evidence="1">Uncharacterized protein</fullName>
    </submittedName>
</protein>
<dbReference type="Proteomes" id="UP000585272">
    <property type="component" value="Unassembled WGS sequence"/>
</dbReference>
<name>A0A840IER8_9ACTN</name>
<dbReference type="RefSeq" id="WP_183341617.1">
    <property type="nucleotide sequence ID" value="NZ_JACHNU010000002.1"/>
</dbReference>